<dbReference type="CDD" id="cd09272">
    <property type="entry name" value="RNase_HI_RT_Ty1"/>
    <property type="match status" value="1"/>
</dbReference>
<organism evidence="2 3">
    <name type="scientific">Mucuna pruriens</name>
    <name type="common">Velvet bean</name>
    <name type="synonym">Dolichos pruriens</name>
    <dbReference type="NCBI Taxonomy" id="157652"/>
    <lineage>
        <taxon>Eukaryota</taxon>
        <taxon>Viridiplantae</taxon>
        <taxon>Streptophyta</taxon>
        <taxon>Embryophyta</taxon>
        <taxon>Tracheophyta</taxon>
        <taxon>Spermatophyta</taxon>
        <taxon>Magnoliopsida</taxon>
        <taxon>eudicotyledons</taxon>
        <taxon>Gunneridae</taxon>
        <taxon>Pentapetalae</taxon>
        <taxon>rosids</taxon>
        <taxon>fabids</taxon>
        <taxon>Fabales</taxon>
        <taxon>Fabaceae</taxon>
        <taxon>Papilionoideae</taxon>
        <taxon>50 kb inversion clade</taxon>
        <taxon>NPAAA clade</taxon>
        <taxon>indigoferoid/millettioid clade</taxon>
        <taxon>Phaseoleae</taxon>
        <taxon>Mucuna</taxon>
    </lineage>
</organism>
<proteinExistence type="predicted"/>
<dbReference type="AlphaFoldDB" id="A0A371H158"/>
<dbReference type="STRING" id="157652.A0A371H158"/>
<sequence>MSQDENLGDAPEPPLVQLRRSNRQRQSSTRYTSDEYESMESEERQKAWQSKLQKCVTLSTTKAELGFVQDEHWLFCDSHAIHLGKNSTFHSRSKHIDVRYHWIRDALDAKLLELAKIHTDDNDANMMTKVVPRGKFEACCEIAGLAIIST</sequence>
<accession>A0A371H158</accession>
<dbReference type="EMBL" id="QJKJ01003857">
    <property type="protein sequence ID" value="RDX96550.1"/>
    <property type="molecule type" value="Genomic_DNA"/>
</dbReference>
<gene>
    <name evidence="2" type="ORF">CR513_20783</name>
</gene>
<reference evidence="2" key="1">
    <citation type="submission" date="2018-05" db="EMBL/GenBank/DDBJ databases">
        <title>Draft genome of Mucuna pruriens seed.</title>
        <authorList>
            <person name="Nnadi N.E."/>
            <person name="Vos R."/>
            <person name="Hasami M.H."/>
            <person name="Devisetty U.K."/>
            <person name="Aguiy J.C."/>
        </authorList>
    </citation>
    <scope>NUCLEOTIDE SEQUENCE [LARGE SCALE GENOMIC DNA]</scope>
    <source>
        <strain evidence="2">JCA_2017</strain>
    </source>
</reference>
<comment type="caution">
    <text evidence="2">The sequence shown here is derived from an EMBL/GenBank/DDBJ whole genome shotgun (WGS) entry which is preliminary data.</text>
</comment>
<evidence type="ECO:0000256" key="1">
    <source>
        <dbReference type="SAM" id="MobiDB-lite"/>
    </source>
</evidence>
<evidence type="ECO:0008006" key="4">
    <source>
        <dbReference type="Google" id="ProtNLM"/>
    </source>
</evidence>
<keyword evidence="3" id="KW-1185">Reference proteome</keyword>
<feature type="region of interest" description="Disordered" evidence="1">
    <location>
        <begin position="1"/>
        <end position="42"/>
    </location>
</feature>
<evidence type="ECO:0000313" key="3">
    <source>
        <dbReference type="Proteomes" id="UP000257109"/>
    </source>
</evidence>
<evidence type="ECO:0000313" key="2">
    <source>
        <dbReference type="EMBL" id="RDX96550.1"/>
    </source>
</evidence>
<name>A0A371H158_MUCPR</name>
<feature type="non-terminal residue" evidence="2">
    <location>
        <position position="1"/>
    </location>
</feature>
<protein>
    <recommendedName>
        <fullName evidence="4">Copia protein</fullName>
    </recommendedName>
</protein>
<dbReference type="Proteomes" id="UP000257109">
    <property type="component" value="Unassembled WGS sequence"/>
</dbReference>